<dbReference type="GO" id="GO:0016787">
    <property type="term" value="F:hydrolase activity"/>
    <property type="evidence" value="ECO:0007669"/>
    <property type="project" value="UniProtKB-KW"/>
</dbReference>
<feature type="transmembrane region" description="Helical" evidence="1">
    <location>
        <begin position="12"/>
        <end position="30"/>
    </location>
</feature>
<dbReference type="Gene3D" id="3.40.50.1110">
    <property type="entry name" value="SGNH hydrolase"/>
    <property type="match status" value="1"/>
</dbReference>
<dbReference type="Proteomes" id="UP001317191">
    <property type="component" value="Unassembled WGS sequence"/>
</dbReference>
<keyword evidence="1" id="KW-0472">Membrane</keyword>
<keyword evidence="1" id="KW-0812">Transmembrane</keyword>
<keyword evidence="2" id="KW-0378">Hydrolase</keyword>
<organism evidence="2 3">
    <name type="scientific">Flavobacterium luminosum</name>
    <dbReference type="NCBI Taxonomy" id="2949086"/>
    <lineage>
        <taxon>Bacteria</taxon>
        <taxon>Pseudomonadati</taxon>
        <taxon>Bacteroidota</taxon>
        <taxon>Flavobacteriia</taxon>
        <taxon>Flavobacteriales</taxon>
        <taxon>Flavobacteriaceae</taxon>
        <taxon>Flavobacterium</taxon>
    </lineage>
</organism>
<sequence length="294" mass="33762">MTTKFKSIFRYKVLIATNLITMIFLMVILVKENYPKKLLRKIQYNNSEVTAKKESVTEEELSAMNNTFQLKFKDYVEGKGNRSFKVLIIGNSLANHAIAKNIGWTHESGMAATNINKDYAHLLLDKLSKKLPNKKITMRVANFSHLERNPNLELYGKIDDFVNFKPNIVIFQLGENVKDDNLLLFQKKYIELINSFKKENKNITICTTSFFPSLHKNNLVQIVSSETNSFIVDLSHLTLIDKENYAKYERNYQGDQTKWKASGIGLHPGDKGMKSIADELFITINAIISQQKVK</sequence>
<gene>
    <name evidence="2" type="ORF">NAT50_12175</name>
</gene>
<dbReference type="CDD" id="cd00229">
    <property type="entry name" value="SGNH_hydrolase"/>
    <property type="match status" value="1"/>
</dbReference>
<evidence type="ECO:0000313" key="2">
    <source>
        <dbReference type="EMBL" id="MCL9810113.1"/>
    </source>
</evidence>
<dbReference type="RefSeq" id="WP_250593502.1">
    <property type="nucleotide sequence ID" value="NZ_JAMLJM010000016.1"/>
</dbReference>
<dbReference type="EMBL" id="JAMLJM010000016">
    <property type="protein sequence ID" value="MCL9810113.1"/>
    <property type="molecule type" value="Genomic_DNA"/>
</dbReference>
<evidence type="ECO:0000256" key="1">
    <source>
        <dbReference type="SAM" id="Phobius"/>
    </source>
</evidence>
<comment type="caution">
    <text evidence="2">The sequence shown here is derived from an EMBL/GenBank/DDBJ whole genome shotgun (WGS) entry which is preliminary data.</text>
</comment>
<dbReference type="SUPFAM" id="SSF52266">
    <property type="entry name" value="SGNH hydrolase"/>
    <property type="match status" value="1"/>
</dbReference>
<keyword evidence="3" id="KW-1185">Reference proteome</keyword>
<keyword evidence="1" id="KW-1133">Transmembrane helix</keyword>
<name>A0ABT0TRI4_9FLAO</name>
<evidence type="ECO:0000313" key="3">
    <source>
        <dbReference type="Proteomes" id="UP001317191"/>
    </source>
</evidence>
<protein>
    <submittedName>
        <fullName evidence="2">SGNH/GDSL hydrolase family protein</fullName>
    </submittedName>
</protein>
<proteinExistence type="predicted"/>
<reference evidence="2 3" key="1">
    <citation type="submission" date="2022-05" db="EMBL/GenBank/DDBJ databases">
        <title>Flavobacterium sp., isolated from activated sludge.</title>
        <authorList>
            <person name="Ran Q."/>
        </authorList>
    </citation>
    <scope>NUCLEOTIDE SEQUENCE [LARGE SCALE GENOMIC DNA]</scope>
    <source>
        <strain evidence="2 3">HXWNR70</strain>
    </source>
</reference>
<accession>A0ABT0TRI4</accession>
<dbReference type="InterPro" id="IPR036514">
    <property type="entry name" value="SGNH_hydro_sf"/>
</dbReference>